<accession>Q2G829</accession>
<dbReference type="HOGENOM" id="CLU_114954_0_0_5"/>
<sequence>MGERIVRLDDGLFEFLHRPLMCIIAGVDRQGRPSAGRGIGLHVPDDRETMDVIFSAWQWPQLEAAIGETARLAVTFVSPADYVTFQIKGPARLRDAEDDDLARSDKFIADATGALVSLGVPAEIIPPWLTTRGAKVARLDISEIYVQTPGPQAGLLASMRQP</sequence>
<dbReference type="STRING" id="279238.Saro_1554"/>
<evidence type="ECO:0000313" key="1">
    <source>
        <dbReference type="EMBL" id="ABD25994.1"/>
    </source>
</evidence>
<organism evidence="1 2">
    <name type="scientific">Novosphingobium aromaticivorans (strain ATCC 700278 / DSM 12444 / CCUG 56034 / CIP 105152 / NBRC 16084 / F199)</name>
    <dbReference type="NCBI Taxonomy" id="279238"/>
    <lineage>
        <taxon>Bacteria</taxon>
        <taxon>Pseudomonadati</taxon>
        <taxon>Pseudomonadota</taxon>
        <taxon>Alphaproteobacteria</taxon>
        <taxon>Sphingomonadales</taxon>
        <taxon>Sphingomonadaceae</taxon>
        <taxon>Novosphingobium</taxon>
    </lineage>
</organism>
<proteinExistence type="predicted"/>
<dbReference type="InterPro" id="IPR012349">
    <property type="entry name" value="Split_barrel_FMN-bd"/>
</dbReference>
<dbReference type="EMBL" id="CP000248">
    <property type="protein sequence ID" value="ABD25994.1"/>
    <property type="molecule type" value="Genomic_DNA"/>
</dbReference>
<name>Q2G829_NOVAD</name>
<keyword evidence="2" id="KW-1185">Reference proteome</keyword>
<dbReference type="Gene3D" id="2.30.110.10">
    <property type="entry name" value="Electron Transport, Fmn-binding Protein, Chain A"/>
    <property type="match status" value="1"/>
</dbReference>
<dbReference type="KEGG" id="nar:Saro_1554"/>
<dbReference type="eggNOG" id="ENOG5033AX0">
    <property type="taxonomic scope" value="Bacteria"/>
</dbReference>
<gene>
    <name evidence="1" type="ordered locus">Saro_1554</name>
</gene>
<protein>
    <submittedName>
        <fullName evidence="1">Pyridoxamine 5'-phosphate oxidase-related, FMN-binding protein</fullName>
    </submittedName>
</protein>
<dbReference type="Proteomes" id="UP000009134">
    <property type="component" value="Chromosome"/>
</dbReference>
<dbReference type="SUPFAM" id="SSF50475">
    <property type="entry name" value="FMN-binding split barrel"/>
    <property type="match status" value="1"/>
</dbReference>
<evidence type="ECO:0000313" key="2">
    <source>
        <dbReference type="Proteomes" id="UP000009134"/>
    </source>
</evidence>
<reference evidence="2" key="1">
    <citation type="submission" date="2006-01" db="EMBL/GenBank/DDBJ databases">
        <title>Complete sequence of Novosphingobium aromaticivorans DSM 12444.</title>
        <authorList>
            <consortium name="US DOE Joint Genome Institute"/>
            <person name="Copeland A."/>
            <person name="Lucas S."/>
            <person name="Lapidus A."/>
            <person name="Barry K."/>
            <person name="Detter J.C."/>
            <person name="Glavina T."/>
            <person name="Hammon N."/>
            <person name="Israni S."/>
            <person name="Pitluck S."/>
            <person name="Chain P."/>
            <person name="Malfatti S."/>
            <person name="Shin M."/>
            <person name="Vergez L."/>
            <person name="Schmutz J."/>
            <person name="Larimer F."/>
            <person name="Land M."/>
            <person name="Kyrpides N."/>
            <person name="Ivanova N."/>
            <person name="Fredrickson J."/>
            <person name="Balkwill D."/>
            <person name="Romine M.F."/>
            <person name="Richardson P."/>
        </authorList>
    </citation>
    <scope>NUCLEOTIDE SEQUENCE [LARGE SCALE GENOMIC DNA]</scope>
    <source>
        <strain evidence="2">ATCC 700278 / DSM 12444 / CCUG 56034 / CIP 105152 / NBRC 16084 / F199</strain>
    </source>
</reference>
<dbReference type="AlphaFoldDB" id="Q2G829"/>